<evidence type="ECO:0000313" key="2">
    <source>
        <dbReference type="Proteomes" id="UP001417504"/>
    </source>
</evidence>
<dbReference type="AlphaFoldDB" id="A0AAP0NQA0"/>
<accession>A0AAP0NQA0</accession>
<name>A0AAP0NQA0_9MAGN</name>
<proteinExistence type="predicted"/>
<dbReference type="EMBL" id="JBBNAE010000006">
    <property type="protein sequence ID" value="KAK9115837.1"/>
    <property type="molecule type" value="Genomic_DNA"/>
</dbReference>
<comment type="caution">
    <text evidence="1">The sequence shown here is derived from an EMBL/GenBank/DDBJ whole genome shotgun (WGS) entry which is preliminary data.</text>
</comment>
<evidence type="ECO:0000313" key="1">
    <source>
        <dbReference type="EMBL" id="KAK9115837.1"/>
    </source>
</evidence>
<reference evidence="1 2" key="1">
    <citation type="submission" date="2024-01" db="EMBL/GenBank/DDBJ databases">
        <title>Genome assemblies of Stephania.</title>
        <authorList>
            <person name="Yang L."/>
        </authorList>
    </citation>
    <scope>NUCLEOTIDE SEQUENCE [LARGE SCALE GENOMIC DNA]</scope>
    <source>
        <strain evidence="1">QJT</strain>
        <tissue evidence="1">Leaf</tissue>
    </source>
</reference>
<protein>
    <submittedName>
        <fullName evidence="1">Uncharacterized protein</fullName>
    </submittedName>
</protein>
<organism evidence="1 2">
    <name type="scientific">Stephania japonica</name>
    <dbReference type="NCBI Taxonomy" id="461633"/>
    <lineage>
        <taxon>Eukaryota</taxon>
        <taxon>Viridiplantae</taxon>
        <taxon>Streptophyta</taxon>
        <taxon>Embryophyta</taxon>
        <taxon>Tracheophyta</taxon>
        <taxon>Spermatophyta</taxon>
        <taxon>Magnoliopsida</taxon>
        <taxon>Ranunculales</taxon>
        <taxon>Menispermaceae</taxon>
        <taxon>Menispermoideae</taxon>
        <taxon>Cissampelideae</taxon>
        <taxon>Stephania</taxon>
    </lineage>
</organism>
<sequence>MSHKHCQIHQCPKIALKSEAAEVKSWEQLPSIRSQSTSHDCCSPSIDKSTQYQQYRVSYLLHPMTERQGR</sequence>
<keyword evidence="2" id="KW-1185">Reference proteome</keyword>
<dbReference type="Proteomes" id="UP001417504">
    <property type="component" value="Unassembled WGS sequence"/>
</dbReference>
<gene>
    <name evidence="1" type="ORF">Sjap_014784</name>
</gene>